<dbReference type="InterPro" id="IPR003369">
    <property type="entry name" value="TatA/B/E"/>
</dbReference>
<comment type="similarity">
    <text evidence="8">Belongs to the TatA/E family.</text>
</comment>
<reference evidence="10 11" key="1">
    <citation type="submission" date="2018-05" db="EMBL/GenBank/DDBJ databases">
        <title>Complete genome sequence of sponge-derived Streptomyces sp. HNM0039.</title>
        <authorList>
            <person name="Huang X."/>
            <person name="Zhou S."/>
        </authorList>
    </citation>
    <scope>NUCLEOTIDE SEQUENCE [LARGE SCALE GENOMIC DNA]</scope>
    <source>
        <strain evidence="10 11">HNM0039</strain>
    </source>
</reference>
<dbReference type="NCBIfam" id="NF001854">
    <property type="entry name" value="PRK00575.1"/>
    <property type="match status" value="1"/>
</dbReference>
<keyword evidence="6 8" id="KW-0811">Translocation</keyword>
<evidence type="ECO:0000256" key="9">
    <source>
        <dbReference type="SAM" id="MobiDB-lite"/>
    </source>
</evidence>
<accession>A0A2S1STB6</accession>
<comment type="subcellular location">
    <subcellularLocation>
        <location evidence="8">Cell membrane</location>
        <topology evidence="8">Single-pass membrane protein</topology>
    </subcellularLocation>
    <subcellularLocation>
        <location evidence="1">Membrane</location>
        <topology evidence="1">Single-pass membrane protein</topology>
    </subcellularLocation>
</comment>
<keyword evidence="3 8" id="KW-0812">Transmembrane</keyword>
<organism evidence="10 11">
    <name type="scientific">Streptomyces tirandamycinicus</name>
    <dbReference type="NCBI Taxonomy" id="2174846"/>
    <lineage>
        <taxon>Bacteria</taxon>
        <taxon>Bacillati</taxon>
        <taxon>Actinomycetota</taxon>
        <taxon>Actinomycetes</taxon>
        <taxon>Kitasatosporales</taxon>
        <taxon>Streptomycetaceae</taxon>
        <taxon>Streptomyces</taxon>
    </lineage>
</organism>
<evidence type="ECO:0000256" key="6">
    <source>
        <dbReference type="ARBA" id="ARBA00023010"/>
    </source>
</evidence>
<evidence type="ECO:0000256" key="3">
    <source>
        <dbReference type="ARBA" id="ARBA00022692"/>
    </source>
</evidence>
<keyword evidence="7 8" id="KW-0472">Membrane</keyword>
<evidence type="ECO:0000256" key="2">
    <source>
        <dbReference type="ARBA" id="ARBA00022448"/>
    </source>
</evidence>
<sequence length="100" mass="10219">MFRNALEPWHLVILVAVAFALFGAKRLPDTARALGKSLRILKSEARAMKDDGAETARPPASGTAPRLSASDGVGVRAAPGDPPPAGPAAARPATGEEGAH</sequence>
<dbReference type="GO" id="GO:0008320">
    <property type="term" value="F:protein transmembrane transporter activity"/>
    <property type="evidence" value="ECO:0007669"/>
    <property type="project" value="UniProtKB-UniRule"/>
</dbReference>
<dbReference type="AlphaFoldDB" id="A0A2S1STB6"/>
<evidence type="ECO:0000313" key="11">
    <source>
        <dbReference type="Proteomes" id="UP000244900"/>
    </source>
</evidence>
<dbReference type="KEGG" id="stir:DDW44_13200"/>
<evidence type="ECO:0000256" key="7">
    <source>
        <dbReference type="ARBA" id="ARBA00023136"/>
    </source>
</evidence>
<feature type="compositionally biased region" description="Low complexity" evidence="9">
    <location>
        <begin position="87"/>
        <end position="100"/>
    </location>
</feature>
<keyword evidence="4 8" id="KW-0653">Protein transport</keyword>
<dbReference type="GO" id="GO:0043953">
    <property type="term" value="P:protein transport by the Tat complex"/>
    <property type="evidence" value="ECO:0007669"/>
    <property type="project" value="UniProtKB-UniRule"/>
</dbReference>
<dbReference type="HAMAP" id="MF_00236">
    <property type="entry name" value="TatA_E"/>
    <property type="match status" value="1"/>
</dbReference>
<keyword evidence="11" id="KW-1185">Reference proteome</keyword>
<dbReference type="RefSeq" id="WP_108906553.1">
    <property type="nucleotide sequence ID" value="NZ_CP029188.1"/>
</dbReference>
<keyword evidence="5 8" id="KW-1133">Transmembrane helix</keyword>
<evidence type="ECO:0000256" key="5">
    <source>
        <dbReference type="ARBA" id="ARBA00022989"/>
    </source>
</evidence>
<keyword evidence="8" id="KW-1003">Cell membrane</keyword>
<dbReference type="EMBL" id="CP029188">
    <property type="protein sequence ID" value="AWI29636.1"/>
    <property type="molecule type" value="Genomic_DNA"/>
</dbReference>
<dbReference type="Gene3D" id="1.20.5.3310">
    <property type="match status" value="1"/>
</dbReference>
<dbReference type="Pfam" id="PF02416">
    <property type="entry name" value="TatA_B_E"/>
    <property type="match status" value="1"/>
</dbReference>
<comment type="function">
    <text evidence="8">Part of the twin-arginine translocation (Tat) system that transports large folded proteins containing a characteristic twin-arginine motif in their signal peptide across membranes. TatA could form the protein-conducting channel of the Tat system.</text>
</comment>
<proteinExistence type="inferred from homology"/>
<dbReference type="InterPro" id="IPR006312">
    <property type="entry name" value="TatA/E"/>
</dbReference>
<dbReference type="GO" id="GO:0033281">
    <property type="term" value="C:TAT protein transport complex"/>
    <property type="evidence" value="ECO:0007669"/>
    <property type="project" value="UniProtKB-UniRule"/>
</dbReference>
<comment type="subunit">
    <text evidence="8">The Tat system comprises two distinct complexes: a TatABC complex, containing multiple copies of TatA, TatB and TatC subunits, and a separate TatA complex, containing only TatA subunits. Substrates initially bind to the TatABC complex, which probably triggers association of the separate TatA complex to form the active translocon.</text>
</comment>
<protein>
    <recommendedName>
        <fullName evidence="8">Sec-independent protein translocase protein TatA</fullName>
    </recommendedName>
</protein>
<feature type="region of interest" description="Disordered" evidence="9">
    <location>
        <begin position="47"/>
        <end position="100"/>
    </location>
</feature>
<keyword evidence="2 8" id="KW-0813">Transport</keyword>
<dbReference type="Proteomes" id="UP000244900">
    <property type="component" value="Chromosome"/>
</dbReference>
<evidence type="ECO:0000256" key="8">
    <source>
        <dbReference type="HAMAP-Rule" id="MF_00236"/>
    </source>
</evidence>
<gene>
    <name evidence="8" type="primary">tatA</name>
    <name evidence="10" type="ORF">DDW44_13200</name>
</gene>
<evidence type="ECO:0000313" key="10">
    <source>
        <dbReference type="EMBL" id="AWI29636.1"/>
    </source>
</evidence>
<name>A0A2S1STB6_9ACTN</name>
<dbReference type="OrthoDB" id="5245163at2"/>
<evidence type="ECO:0000256" key="1">
    <source>
        <dbReference type="ARBA" id="ARBA00004167"/>
    </source>
</evidence>
<evidence type="ECO:0000256" key="4">
    <source>
        <dbReference type="ARBA" id="ARBA00022927"/>
    </source>
</evidence>